<accession>K9F4Y2</accession>
<sequence length="393" mass="44199">MEATGDFGPAPSGIDLAENQQTQMLSAVITLMIVGTVAVLWRMGIRTKTSPTNFGLDDFLICAALWFAYGTGICVIISEYTRILIHCIITTFLTDPFLCKGIKYKNGWHQQALTDSEFVSLWKLLFAHVFIYSTTVTLTKSSITLFYRRIFNLRWSFYFAIVIILAYFVAVVVTFAAACRPTSYFWEQYLSPTAEGACIDVPQFFLVNGIAAVVIDIIILIVPAPVIWKLQMPKSQRVAVTSILLLGGGVCIAGIVRVVFLYKNTHSNDQSWTIAPVFMWSCVEPFIGIVCACLPTFLPMFRRWWAILGIRKGSNKQEDYYGAVGSQTRRSRQHMSEDEEDGPHGDEVQLTSFPGWPLNFLRGKGSRDDVRLSRSKIQIKDEVTISYSIERAV</sequence>
<evidence type="ECO:0000313" key="10">
    <source>
        <dbReference type="Proteomes" id="UP000009886"/>
    </source>
</evidence>
<comment type="caution">
    <text evidence="9">The sequence shown here is derived from an EMBL/GenBank/DDBJ whole genome shotgun (WGS) entry which is preliminary data.</text>
</comment>
<feature type="transmembrane region" description="Helical" evidence="7">
    <location>
        <begin position="124"/>
        <end position="143"/>
    </location>
</feature>
<dbReference type="Proteomes" id="UP000009886">
    <property type="component" value="Unassembled WGS sequence"/>
</dbReference>
<dbReference type="PANTHER" id="PTHR33048:SF163">
    <property type="entry name" value="INTEGRAL MEMBRANE PROTEIN (AFU_ORTHOLOGUE AFUA_8G05510)"/>
    <property type="match status" value="1"/>
</dbReference>
<evidence type="ECO:0000256" key="2">
    <source>
        <dbReference type="ARBA" id="ARBA00022692"/>
    </source>
</evidence>
<dbReference type="HOGENOM" id="CLU_028200_0_0_1"/>
<evidence type="ECO:0000256" key="7">
    <source>
        <dbReference type="SAM" id="Phobius"/>
    </source>
</evidence>
<comment type="subcellular location">
    <subcellularLocation>
        <location evidence="1">Membrane</location>
        <topology evidence="1">Multi-pass membrane protein</topology>
    </subcellularLocation>
</comment>
<feature type="transmembrane region" description="Helical" evidence="7">
    <location>
        <begin position="205"/>
        <end position="228"/>
    </location>
</feature>
<reference evidence="10" key="1">
    <citation type="journal article" date="2012" name="BMC Genomics">
        <title>Genome sequence of the necrotrophic fungus Penicillium digitatum, the main postharvest pathogen of citrus.</title>
        <authorList>
            <person name="Marcet-Houben M."/>
            <person name="Ballester A.-R."/>
            <person name="de la Fuente B."/>
            <person name="Harries E."/>
            <person name="Marcos J.F."/>
            <person name="Gonzalez-Candelas L."/>
            <person name="Gabaldon T."/>
        </authorList>
    </citation>
    <scope>NUCLEOTIDE SEQUENCE [LARGE SCALE GENOMIC DNA]</scope>
    <source>
        <strain evidence="10">Pd1 / CECT 20795</strain>
    </source>
</reference>
<dbReference type="InterPro" id="IPR049326">
    <property type="entry name" value="Rhodopsin_dom_fungi"/>
</dbReference>
<evidence type="ECO:0000256" key="6">
    <source>
        <dbReference type="SAM" id="MobiDB-lite"/>
    </source>
</evidence>
<feature type="region of interest" description="Disordered" evidence="6">
    <location>
        <begin position="324"/>
        <end position="347"/>
    </location>
</feature>
<dbReference type="InterPro" id="IPR052337">
    <property type="entry name" value="SAT4-like"/>
</dbReference>
<comment type="similarity">
    <text evidence="5">Belongs to the SAT4 family.</text>
</comment>
<dbReference type="KEGG" id="pdp:PDIP_89130"/>
<evidence type="ECO:0000256" key="5">
    <source>
        <dbReference type="ARBA" id="ARBA00038359"/>
    </source>
</evidence>
<feature type="transmembrane region" description="Helical" evidence="7">
    <location>
        <begin position="274"/>
        <end position="298"/>
    </location>
</feature>
<dbReference type="Pfam" id="PF20684">
    <property type="entry name" value="Fung_rhodopsin"/>
    <property type="match status" value="1"/>
</dbReference>
<organism evidence="9 10">
    <name type="scientific">Penicillium digitatum (strain Pd1 / CECT 20795)</name>
    <name type="common">Green mold</name>
    <dbReference type="NCBI Taxonomy" id="1170230"/>
    <lineage>
        <taxon>Eukaryota</taxon>
        <taxon>Fungi</taxon>
        <taxon>Dikarya</taxon>
        <taxon>Ascomycota</taxon>
        <taxon>Pezizomycotina</taxon>
        <taxon>Eurotiomycetes</taxon>
        <taxon>Eurotiomycetidae</taxon>
        <taxon>Eurotiales</taxon>
        <taxon>Aspergillaceae</taxon>
        <taxon>Penicillium</taxon>
    </lineage>
</organism>
<gene>
    <name evidence="9" type="ORF">PDIP_89130</name>
</gene>
<keyword evidence="4 7" id="KW-0472">Membrane</keyword>
<name>K9F4Y2_PEND1</name>
<feature type="transmembrane region" description="Helical" evidence="7">
    <location>
        <begin position="56"/>
        <end position="78"/>
    </location>
</feature>
<feature type="transmembrane region" description="Helical" evidence="7">
    <location>
        <begin position="155"/>
        <end position="178"/>
    </location>
</feature>
<evidence type="ECO:0000313" key="9">
    <source>
        <dbReference type="EMBL" id="EKV04054.1"/>
    </source>
</evidence>
<dbReference type="EMBL" id="AKCU01000560">
    <property type="protein sequence ID" value="EKV04054.1"/>
    <property type="molecule type" value="Genomic_DNA"/>
</dbReference>
<evidence type="ECO:0000256" key="3">
    <source>
        <dbReference type="ARBA" id="ARBA00022989"/>
    </source>
</evidence>
<evidence type="ECO:0000256" key="1">
    <source>
        <dbReference type="ARBA" id="ARBA00004141"/>
    </source>
</evidence>
<keyword evidence="2 7" id="KW-0812">Transmembrane</keyword>
<evidence type="ECO:0000256" key="4">
    <source>
        <dbReference type="ARBA" id="ARBA00023136"/>
    </source>
</evidence>
<dbReference type="OrthoDB" id="3934549at2759"/>
<feature type="domain" description="Rhodopsin" evidence="8">
    <location>
        <begin position="42"/>
        <end position="303"/>
    </location>
</feature>
<feature type="transmembrane region" description="Helical" evidence="7">
    <location>
        <begin position="240"/>
        <end position="262"/>
    </location>
</feature>
<dbReference type="AlphaFoldDB" id="K9F4Y2"/>
<evidence type="ECO:0000259" key="8">
    <source>
        <dbReference type="Pfam" id="PF20684"/>
    </source>
</evidence>
<proteinExistence type="inferred from homology"/>
<dbReference type="GO" id="GO:0016020">
    <property type="term" value="C:membrane"/>
    <property type="evidence" value="ECO:0007669"/>
    <property type="project" value="UniProtKB-SubCell"/>
</dbReference>
<dbReference type="PANTHER" id="PTHR33048">
    <property type="entry name" value="PTH11-LIKE INTEGRAL MEMBRANE PROTEIN (AFU_ORTHOLOGUE AFUA_5G11245)"/>
    <property type="match status" value="1"/>
</dbReference>
<feature type="transmembrane region" description="Helical" evidence="7">
    <location>
        <begin position="24"/>
        <end position="44"/>
    </location>
</feature>
<protein>
    <recommendedName>
        <fullName evidence="8">Rhodopsin domain-containing protein</fullName>
    </recommendedName>
</protein>
<keyword evidence="3 7" id="KW-1133">Transmembrane helix</keyword>
<dbReference type="VEuPathDB" id="FungiDB:PDIP_89130"/>